<name>A0ABR2AN69_9ROSI</name>
<gene>
    <name evidence="1" type="ORF">V6N12_047130</name>
</gene>
<protein>
    <submittedName>
        <fullName evidence="1">Uncharacterized protein</fullName>
    </submittedName>
</protein>
<dbReference type="Proteomes" id="UP001472677">
    <property type="component" value="Unassembled WGS sequence"/>
</dbReference>
<evidence type="ECO:0000313" key="1">
    <source>
        <dbReference type="EMBL" id="KAK8495134.1"/>
    </source>
</evidence>
<evidence type="ECO:0000313" key="2">
    <source>
        <dbReference type="Proteomes" id="UP001472677"/>
    </source>
</evidence>
<accession>A0ABR2AN69</accession>
<organism evidence="1 2">
    <name type="scientific">Hibiscus sabdariffa</name>
    <name type="common">roselle</name>
    <dbReference type="NCBI Taxonomy" id="183260"/>
    <lineage>
        <taxon>Eukaryota</taxon>
        <taxon>Viridiplantae</taxon>
        <taxon>Streptophyta</taxon>
        <taxon>Embryophyta</taxon>
        <taxon>Tracheophyta</taxon>
        <taxon>Spermatophyta</taxon>
        <taxon>Magnoliopsida</taxon>
        <taxon>eudicotyledons</taxon>
        <taxon>Gunneridae</taxon>
        <taxon>Pentapetalae</taxon>
        <taxon>rosids</taxon>
        <taxon>malvids</taxon>
        <taxon>Malvales</taxon>
        <taxon>Malvaceae</taxon>
        <taxon>Malvoideae</taxon>
        <taxon>Hibiscus</taxon>
    </lineage>
</organism>
<comment type="caution">
    <text evidence="1">The sequence shown here is derived from an EMBL/GenBank/DDBJ whole genome shotgun (WGS) entry which is preliminary data.</text>
</comment>
<keyword evidence="2" id="KW-1185">Reference proteome</keyword>
<reference evidence="1 2" key="1">
    <citation type="journal article" date="2024" name="G3 (Bethesda)">
        <title>Genome assembly of Hibiscus sabdariffa L. provides insights into metabolisms of medicinal natural products.</title>
        <authorList>
            <person name="Kim T."/>
        </authorList>
    </citation>
    <scope>NUCLEOTIDE SEQUENCE [LARGE SCALE GENOMIC DNA]</scope>
    <source>
        <strain evidence="1">TK-2024</strain>
        <tissue evidence="1">Old leaves</tissue>
    </source>
</reference>
<proteinExistence type="predicted"/>
<dbReference type="EMBL" id="JBBPBM010000458">
    <property type="protein sequence ID" value="KAK8495134.1"/>
    <property type="molecule type" value="Genomic_DNA"/>
</dbReference>
<sequence>MKSSRCVGSLMNRLLLRVGTCSLFVTSGTSRVVWLDVTSGSYARLASILFHNNTPPCSSNLVLKVVDVNALPIGFFPCGATVVSFRQQR</sequence>